<proteinExistence type="predicted"/>
<dbReference type="EMBL" id="CAXITT010000596">
    <property type="protein sequence ID" value="CAL1544079.1"/>
    <property type="molecule type" value="Genomic_DNA"/>
</dbReference>
<reference evidence="1 2" key="1">
    <citation type="submission" date="2024-04" db="EMBL/GenBank/DDBJ databases">
        <authorList>
            <consortium name="Genoscope - CEA"/>
            <person name="William W."/>
        </authorList>
    </citation>
    <scope>NUCLEOTIDE SEQUENCE [LARGE SCALE GENOMIC DNA]</scope>
</reference>
<dbReference type="AlphaFoldDB" id="A0AAV2IE44"/>
<evidence type="ECO:0000313" key="2">
    <source>
        <dbReference type="Proteomes" id="UP001497497"/>
    </source>
</evidence>
<gene>
    <name evidence="1" type="ORF">GSLYS_00017592001</name>
</gene>
<evidence type="ECO:0000313" key="1">
    <source>
        <dbReference type="EMBL" id="CAL1544079.1"/>
    </source>
</evidence>
<feature type="non-terminal residue" evidence="1">
    <location>
        <position position="112"/>
    </location>
</feature>
<name>A0AAV2IE44_LYMST</name>
<keyword evidence="2" id="KW-1185">Reference proteome</keyword>
<organism evidence="1 2">
    <name type="scientific">Lymnaea stagnalis</name>
    <name type="common">Great pond snail</name>
    <name type="synonym">Helix stagnalis</name>
    <dbReference type="NCBI Taxonomy" id="6523"/>
    <lineage>
        <taxon>Eukaryota</taxon>
        <taxon>Metazoa</taxon>
        <taxon>Spiralia</taxon>
        <taxon>Lophotrochozoa</taxon>
        <taxon>Mollusca</taxon>
        <taxon>Gastropoda</taxon>
        <taxon>Heterobranchia</taxon>
        <taxon>Euthyneura</taxon>
        <taxon>Panpulmonata</taxon>
        <taxon>Hygrophila</taxon>
        <taxon>Lymnaeoidea</taxon>
        <taxon>Lymnaeidae</taxon>
        <taxon>Lymnaea</taxon>
    </lineage>
</organism>
<comment type="caution">
    <text evidence="1">The sequence shown here is derived from an EMBL/GenBank/DDBJ whole genome shotgun (WGS) entry which is preliminary data.</text>
</comment>
<accession>A0AAV2IE44</accession>
<sequence>QRIVLTDSQSDPRPHVAKTTFARVTLAKLQQAIADNHQLLASSLGSEMMSNVLAIQHINDLADWSNINQLTSQKDARVVWIPDNPKSKELLRNLFPITPHISSNGFTSLNMT</sequence>
<feature type="non-terminal residue" evidence="1">
    <location>
        <position position="1"/>
    </location>
</feature>
<dbReference type="Proteomes" id="UP001497497">
    <property type="component" value="Unassembled WGS sequence"/>
</dbReference>
<protein>
    <submittedName>
        <fullName evidence="1">Uncharacterized protein</fullName>
    </submittedName>
</protein>